<comment type="caution">
    <text evidence="1">The sequence shown here is derived from an EMBL/GenBank/DDBJ whole genome shotgun (WGS) entry which is preliminary data.</text>
</comment>
<evidence type="ECO:0000313" key="1">
    <source>
        <dbReference type="EMBL" id="PON89032.1"/>
    </source>
</evidence>
<sequence length="36" mass="3898">MLASLAYPMCTRTVKGTSPNKAHPFLSPLSINLLHS</sequence>
<reference evidence="2" key="1">
    <citation type="submission" date="2016-06" db="EMBL/GenBank/DDBJ databases">
        <title>Parallel loss of symbiosis genes in relatives of nitrogen-fixing non-legume Parasponia.</title>
        <authorList>
            <person name="Van Velzen R."/>
            <person name="Holmer R."/>
            <person name="Bu F."/>
            <person name="Rutten L."/>
            <person name="Van Zeijl A."/>
            <person name="Liu W."/>
            <person name="Santuari L."/>
            <person name="Cao Q."/>
            <person name="Sharma T."/>
            <person name="Shen D."/>
            <person name="Roswanjaya Y."/>
            <person name="Wardhani T."/>
            <person name="Kalhor M.S."/>
            <person name="Jansen J."/>
            <person name="Van den Hoogen J."/>
            <person name="Gungor B."/>
            <person name="Hartog M."/>
            <person name="Hontelez J."/>
            <person name="Verver J."/>
            <person name="Yang W.-C."/>
            <person name="Schijlen E."/>
            <person name="Repin R."/>
            <person name="Schilthuizen M."/>
            <person name="Schranz E."/>
            <person name="Heidstra R."/>
            <person name="Miyata K."/>
            <person name="Fedorova E."/>
            <person name="Kohlen W."/>
            <person name="Bisseling T."/>
            <person name="Smit S."/>
            <person name="Geurts R."/>
        </authorList>
    </citation>
    <scope>NUCLEOTIDE SEQUENCE [LARGE SCALE GENOMIC DNA]</scope>
    <source>
        <strain evidence="2">cv. RG33-2</strain>
    </source>
</reference>
<dbReference type="AlphaFoldDB" id="A0A2P5EU16"/>
<proteinExistence type="predicted"/>
<name>A0A2P5EU16_TREOI</name>
<organism evidence="1 2">
    <name type="scientific">Trema orientale</name>
    <name type="common">Charcoal tree</name>
    <name type="synonym">Celtis orientalis</name>
    <dbReference type="NCBI Taxonomy" id="63057"/>
    <lineage>
        <taxon>Eukaryota</taxon>
        <taxon>Viridiplantae</taxon>
        <taxon>Streptophyta</taxon>
        <taxon>Embryophyta</taxon>
        <taxon>Tracheophyta</taxon>
        <taxon>Spermatophyta</taxon>
        <taxon>Magnoliopsida</taxon>
        <taxon>eudicotyledons</taxon>
        <taxon>Gunneridae</taxon>
        <taxon>Pentapetalae</taxon>
        <taxon>rosids</taxon>
        <taxon>fabids</taxon>
        <taxon>Rosales</taxon>
        <taxon>Cannabaceae</taxon>
        <taxon>Trema</taxon>
    </lineage>
</organism>
<dbReference type="EMBL" id="JXTC01000099">
    <property type="protein sequence ID" value="PON89032.1"/>
    <property type="molecule type" value="Genomic_DNA"/>
</dbReference>
<accession>A0A2P5EU16</accession>
<keyword evidence="2" id="KW-1185">Reference proteome</keyword>
<dbReference type="InParanoid" id="A0A2P5EU16"/>
<evidence type="ECO:0000313" key="2">
    <source>
        <dbReference type="Proteomes" id="UP000237000"/>
    </source>
</evidence>
<dbReference type="Proteomes" id="UP000237000">
    <property type="component" value="Unassembled WGS sequence"/>
</dbReference>
<protein>
    <submittedName>
        <fullName evidence="1">Uncharacterized protein</fullName>
    </submittedName>
</protein>
<gene>
    <name evidence="1" type="ORF">TorRG33x02_152610</name>
</gene>